<feature type="region of interest" description="Disordered" evidence="1">
    <location>
        <begin position="315"/>
        <end position="361"/>
    </location>
</feature>
<proteinExistence type="predicted"/>
<feature type="compositionally biased region" description="Basic and acidic residues" evidence="1">
    <location>
        <begin position="790"/>
        <end position="807"/>
    </location>
</feature>
<feature type="domain" description="Large polyvalent protein-associated" evidence="2">
    <location>
        <begin position="1485"/>
        <end position="1569"/>
    </location>
</feature>
<feature type="domain" description="Phage-Barnase-EndoU-ColicinE5/D-RelE like nuclease 3" evidence="4">
    <location>
        <begin position="845"/>
        <end position="957"/>
    </location>
</feature>
<dbReference type="Gene3D" id="3.40.50.2020">
    <property type="match status" value="1"/>
</dbReference>
<dbReference type="Pfam" id="PF18812">
    <property type="entry name" value="PBECR3"/>
    <property type="match status" value="1"/>
</dbReference>
<dbReference type="EMBL" id="JBELOE010000210">
    <property type="protein sequence ID" value="MER2492325.1"/>
    <property type="molecule type" value="Genomic_DNA"/>
</dbReference>
<dbReference type="SUPFAM" id="SSF53271">
    <property type="entry name" value="PRTase-like"/>
    <property type="match status" value="1"/>
</dbReference>
<feature type="domain" description="Large polyvalent protein associated" evidence="5">
    <location>
        <begin position="2632"/>
        <end position="2787"/>
    </location>
</feature>
<sequence>MRQLIQLAKENRAKQAELKANQNTSYGGDVVDAFQMGVGNAVGGLVNFINEDAAEGIFDWAENQKLEMTDASQKALSADSLGGMRMRGVGLHVASGVGQMAATIPMGMGVGKGISALGRLKAGTTATKMSGLGLSGGASAQGQTAHGVKDQVLNTDYQTLSDSSVFKELFTQVDNSPEYAEMDDAAKLEVAKGLLADKASFEAEVDPVMWAANIGLSAIGDSSVIGVLGKSTRGRKSVPTNFAKGFAVEGTTEAMQGGVEHYQSRSILNENADPNIDPSAGLGNTMLTEGVIGGLTGGLVKGSYGTLVGDLHKPKASEGDQIDLTDPSIGGNDGTVDESAVESPELRPESVMAPQEQTSYDTPEYARQNNIDSPMQYGNLGDALINNQIHPDNVPMVDPQQQSALQNISYNSDSTDLSGIDGEAATGFNVTPYTYDGEYVPAEQSNEYASERSGLLEQGQIINDAEYYQQQGLPDKTTGVVYGSDNRPIQQAQEHADNLKQQPLALPEKNVIFTQDNRKWRGMSSGHPFRSERVLKASAPYKQAIGQGLNPEIQKAKGGYVWAVYEGETNDTNTPDTQGYNELAQTGGVEQAGNGNNVSTIRESEPTAVGVSVPEGSGANSAESLPVGSGPQTNDTTIDYSQEWQTFTPETGTKAIPRAEMPQIKAEHRGSMVQFMKGKGVDHSNGTVAANSLKPTQLEFSPPKVKKAMEFEGGNRSILVSSDGYVLDGHHQWLASKEKGERVKAIKLDAPIEKLVPLAKEFPSSEVESTGSDVPNGSLNKSDSIESITPDEKNNNERPSELVDPKYDINYNLPKNTIVGTGSDIQKLAAKPERIKQKKIRYAAVKKEESDKLEQIINQSVDGYKHVVDTSAINHTFRKHGNQSTEEKRGQIAVTEKDFNRIPEIVANPDEITNAGKDDLGNQLIRYRKAFNGTTYYVEEVRSKRKELAMKTMWKTHTREQMPAKSFPSLNAQDDSAAISHKKSIAPDEKADNKQSTEQVDKPVDKPEKANKNKDDKKPPKGGFSLPKDEKVDDFGEVLPDAKKHNYTISQALTNDVDLKNEPLSKSFPHPDYKKLSDEGVDKRALGYISVLRAKIKPKPRVSHKLSHWSDTVSLSRKIANELLTNPKIIDKLVQEKIDSEDIKSLVEIAKDIPPEKIKDLGNYSISEVHYSIYQDERNVNKIVVTDSSKKSGVGRMGNTVAFDTKEQAVKHIKKSLVDEKTNNRKVEFDFWRERGIPDTVFIGKKVAAGKFIELHRVKNISEAQRYADENYESLLEQLTSKKRQPKIRRPSNNPRTGKDHRKGENVTPELFTKTFGFRGVQFGNWVENNKRYQNLNEAYDGLLDLAEIIGVPPKALSLNGELGLSFGARGSGGKNPASAHYEPDHVVINLTKKNGAGSLAHEWWHALDHHFAERDKLDSRNKKEAPFITDNTRSIGIYDKNEGKWRKAKDSDFPIRKEVYDAFKAVTKMIQQETEIAERSAKIDKTRTKDYWSTVVEMTARSFERYVIGKLESQGYTNDYLANVINEEEHNTINDILGEASSYPYPLNAEMDAVNRAYDGLFNTLKHKTDEKGNVLLFNKTQSKPPKGVSMSAAKLALHKFMKIYQGSSDVNVVISTEDQSKVFGEQYSADKIGLAKGAFNSQDNTLYLFPKNHHNIEELRATLREEILVHKGITGLPPIQQQALLLAVMDTRNSNKKSIQDAWADIDRLYAHEHEIIKAEEFLAKVSHDRMNVLDRYFNKLLSVVHKIMVKLGLTRAEMSRADMRLMVYKMGESLKKKRDIQNNGTSNSKGVMLNKAIRTDWNDFPDVILHGKLADATSHPDYKAAKEGDSKAAIRLVADIIKTDALKQLKKLVGNEKAIALGVLAKESQGNNKIPEAMAEYIAEALGLEVSIDIIQESYVGRSTKDGFSRLGVQPTFEGNVIRNGRYIIMDDTLTQGGTLASLKGFIESSGAKVLAATALTGKQYSAKISVSDETLSRLRAQYEGTGLEKWWQDTIGYGFNKLTESEARYLINAKDADKVRERVSASRHGELSSDNEGRVAQNEYSKNLKFNLSEAAEPARSGMDKLGLGESDVSSILDKLKPSSIKEQFSAIDWKKVRERGTEGVFDSLYGIKKAEDSLNISPEKSGYISARLSTGVSDVLHGVMFFGAPQWKDGVVARKENTKGLLEVLGQLDETQLNNWLAWMGGNRADQLMKQGRENNLTQPEIDALKALNKGNEALFNEVKAEYNKINSATLDLAQEAGLVDPEARSQFDEEWYVPFFREQKEGELDLDTVLSGAMKNGKGIANQTGNLRKLKGGKQATKDILSNILERQSTLIEASMKNKAMVEVADNLNGTDYMQEIPLNMFQKQAERKARKYGKSEYVEVRKNGKDTWYKVKDASLMRAFMQLGMSRDDNPLMKMSRAAKRFLTTGVTLSPDFIIRNFIRDSVHGWMINKDGFKFGKDSYIGMKQTWASDEATLDLMFAGASFQGGYVHGNDPDKASQQIRRSLRKKGLSESEITKYLGTVAKNTGELFERYRSIADAMENANRASTYTRAKESGKSAKVAAFEAKDFMDFSLQGNFKMMQFFIDVLPFFNARMQGLYKLYRAGKAEGDDKFLKYVSRELMIKGSKVAAFSVALAMLNSDDERYEDLQDWDKDSNWHFFLGDTHIRVPKPFELGVIFGTVPERMFNTTFGNQTSADFKTSIVHALTETMAMNPIPQLIKPGLEAYMNHSFFKDGPIEGLGDQFKRPQDRYSLYTSETAKALGSALGFSPKKIEHLVQGYLGTMGMYVIGAADMLANGAAAITGNGEFKVNEFDDLMLIRKFVKHDEVGGGYYAKQFYDMMSNINGAYNQYKNATAEQDQKAIEEILKDNKVELSFRKRANRAMYKLNMLNKRKNLIGKSQMAQAKKDDILDEIRIQQNAIYKRIILEYRALD</sequence>
<dbReference type="InterPro" id="IPR041301">
    <property type="entry name" value="PBECR3"/>
</dbReference>
<feature type="region of interest" description="Disordered" evidence="1">
    <location>
        <begin position="605"/>
        <end position="635"/>
    </location>
</feature>
<feature type="region of interest" description="Disordered" evidence="1">
    <location>
        <begin position="1278"/>
        <end position="1306"/>
    </location>
</feature>
<reference evidence="6 7" key="1">
    <citation type="submission" date="2024-06" db="EMBL/GenBank/DDBJ databases">
        <authorList>
            <person name="Chen R.Y."/>
        </authorList>
    </citation>
    <scope>NUCLEOTIDE SEQUENCE [LARGE SCALE GENOMIC DNA]</scope>
    <source>
        <strain evidence="6 7">D2</strain>
    </source>
</reference>
<feature type="region of interest" description="Disordered" evidence="1">
    <location>
        <begin position="763"/>
        <end position="807"/>
    </location>
</feature>
<feature type="region of interest" description="Disordered" evidence="1">
    <location>
        <begin position="975"/>
        <end position="1032"/>
    </location>
</feature>
<name>A0ABV1RHB3_9ALTE</name>
<accession>A0ABV1RHB3</accession>
<dbReference type="Pfam" id="PF18799">
    <property type="entry name" value="LPD5"/>
    <property type="match status" value="1"/>
</dbReference>
<dbReference type="RefSeq" id="WP_350401840.1">
    <property type="nucleotide sequence ID" value="NZ_JBELOE010000210.1"/>
</dbReference>
<dbReference type="CDD" id="cd06223">
    <property type="entry name" value="PRTases_typeI"/>
    <property type="match status" value="1"/>
</dbReference>
<comment type="caution">
    <text evidence="6">The sequence shown here is derived from an EMBL/GenBank/DDBJ whole genome shotgun (WGS) entry which is preliminary data.</text>
</comment>
<feature type="compositionally biased region" description="Polar residues" evidence="1">
    <location>
        <begin position="766"/>
        <end position="787"/>
    </location>
</feature>
<keyword evidence="7" id="KW-1185">Reference proteome</keyword>
<dbReference type="Pfam" id="PF18796">
    <property type="entry name" value="LPD1"/>
    <property type="match status" value="1"/>
</dbReference>
<dbReference type="Proteomes" id="UP001467690">
    <property type="component" value="Unassembled WGS sequence"/>
</dbReference>
<feature type="compositionally biased region" description="Basic and acidic residues" evidence="1">
    <location>
        <begin position="985"/>
        <end position="1019"/>
    </location>
</feature>
<dbReference type="InterPro" id="IPR029057">
    <property type="entry name" value="PRTase-like"/>
</dbReference>
<dbReference type="InterPro" id="IPR000836">
    <property type="entry name" value="PRTase_dom"/>
</dbReference>
<evidence type="ECO:0000313" key="6">
    <source>
        <dbReference type="EMBL" id="MER2492325.1"/>
    </source>
</evidence>
<protein>
    <submittedName>
        <fullName evidence="6">LPD38 domain-containing protein</fullName>
    </submittedName>
</protein>
<dbReference type="InterPro" id="IPR040561">
    <property type="entry name" value="LPD38"/>
</dbReference>
<organism evidence="6 7">
    <name type="scientific">Catenovulum sediminis</name>
    <dbReference type="NCBI Taxonomy" id="1740262"/>
    <lineage>
        <taxon>Bacteria</taxon>
        <taxon>Pseudomonadati</taxon>
        <taxon>Pseudomonadota</taxon>
        <taxon>Gammaproteobacteria</taxon>
        <taxon>Alteromonadales</taxon>
        <taxon>Alteromonadaceae</taxon>
        <taxon>Catenovulum</taxon>
    </lineage>
</organism>
<feature type="domain" description="Large polyvalent protein-associated" evidence="3">
    <location>
        <begin position="1192"/>
        <end position="1314"/>
    </location>
</feature>
<dbReference type="Pfam" id="PF18857">
    <property type="entry name" value="LPD38"/>
    <property type="match status" value="1"/>
</dbReference>
<dbReference type="InterPro" id="IPR041047">
    <property type="entry name" value="LPD1"/>
</dbReference>
<evidence type="ECO:0000256" key="1">
    <source>
        <dbReference type="SAM" id="MobiDB-lite"/>
    </source>
</evidence>
<feature type="compositionally biased region" description="Basic residues" evidence="1">
    <location>
        <begin position="1281"/>
        <end position="1290"/>
    </location>
</feature>
<gene>
    <name evidence="6" type="ORF">ABS311_10590</name>
</gene>
<evidence type="ECO:0000259" key="2">
    <source>
        <dbReference type="Pfam" id="PF18796"/>
    </source>
</evidence>
<evidence type="ECO:0000259" key="4">
    <source>
        <dbReference type="Pfam" id="PF18812"/>
    </source>
</evidence>
<evidence type="ECO:0000259" key="5">
    <source>
        <dbReference type="Pfam" id="PF18857"/>
    </source>
</evidence>
<evidence type="ECO:0000259" key="3">
    <source>
        <dbReference type="Pfam" id="PF18799"/>
    </source>
</evidence>
<dbReference type="InterPro" id="IPR040651">
    <property type="entry name" value="LPD5"/>
</dbReference>
<evidence type="ECO:0000313" key="7">
    <source>
        <dbReference type="Proteomes" id="UP001467690"/>
    </source>
</evidence>